<dbReference type="InterPro" id="IPR050382">
    <property type="entry name" value="MFS_Na/Anion_cotransporter"/>
</dbReference>
<keyword evidence="8" id="KW-1185">Reference proteome</keyword>
<feature type="transmembrane region" description="Helical" evidence="5">
    <location>
        <begin position="14"/>
        <end position="34"/>
    </location>
</feature>
<evidence type="ECO:0000256" key="4">
    <source>
        <dbReference type="ARBA" id="ARBA00023136"/>
    </source>
</evidence>
<comment type="subcellular location">
    <subcellularLocation>
        <location evidence="1">Membrane</location>
        <topology evidence="1">Multi-pass membrane protein</topology>
    </subcellularLocation>
</comment>
<dbReference type="Gene3D" id="1.20.1250.20">
    <property type="entry name" value="MFS general substrate transporter like domains"/>
    <property type="match status" value="2"/>
</dbReference>
<feature type="transmembrane region" description="Helical" evidence="5">
    <location>
        <begin position="224"/>
        <end position="245"/>
    </location>
</feature>
<dbReference type="InterPro" id="IPR020846">
    <property type="entry name" value="MFS_dom"/>
</dbReference>
<dbReference type="OrthoDB" id="6730379at2759"/>
<dbReference type="EMBL" id="CAJVPJ010000129">
    <property type="protein sequence ID" value="CAG8482564.1"/>
    <property type="molecule type" value="Genomic_DNA"/>
</dbReference>
<keyword evidence="2 5" id="KW-0812">Transmembrane</keyword>
<evidence type="ECO:0000313" key="8">
    <source>
        <dbReference type="Proteomes" id="UP000789572"/>
    </source>
</evidence>
<feature type="transmembrane region" description="Helical" evidence="5">
    <location>
        <begin position="197"/>
        <end position="217"/>
    </location>
</feature>
<dbReference type="GO" id="GO:0016020">
    <property type="term" value="C:membrane"/>
    <property type="evidence" value="ECO:0007669"/>
    <property type="project" value="UniProtKB-SubCell"/>
</dbReference>
<dbReference type="AlphaFoldDB" id="A0A9N8WGI5"/>
<dbReference type="InterPro" id="IPR011701">
    <property type="entry name" value="MFS"/>
</dbReference>
<name>A0A9N8WGI5_9GLOM</name>
<sequence length="315" mass="33490">MAKEFNWSSTVEGWVFTSFLIGYLATQIIGGALADKFGGKIVFGTAAFVWSMFTVLTPLAAKHSLFSLILCRICLGVGEGAAFPSAHSLISAWIPQQEQTRAISMVTAMAYSGSIIALPTSSFLGSSVLGWESIFYVFGGVGLIWCMFWYVCGGNSPESEGFSLIEEESTIVGSSVGVLADYAIYKLNMRVVVARKLAQVIGSLSIAICLLLATFVVSTAVQGILVITIGTGLYGFTMAGLSVSLHDIAPLYAGTIFGLSNTIATIPAIFGVVLTGWILDVAGHQWEIVWVLTSAIYFLGIVAFVAWAGDEVIIE</sequence>
<evidence type="ECO:0000256" key="3">
    <source>
        <dbReference type="ARBA" id="ARBA00022989"/>
    </source>
</evidence>
<evidence type="ECO:0000259" key="6">
    <source>
        <dbReference type="PROSITE" id="PS50850"/>
    </source>
</evidence>
<dbReference type="InterPro" id="IPR036259">
    <property type="entry name" value="MFS_trans_sf"/>
</dbReference>
<feature type="transmembrane region" description="Helical" evidence="5">
    <location>
        <begin position="41"/>
        <end position="60"/>
    </location>
</feature>
<accession>A0A9N8WGI5</accession>
<feature type="domain" description="Major facilitator superfamily (MFS) profile" evidence="6">
    <location>
        <begin position="1"/>
        <end position="315"/>
    </location>
</feature>
<gene>
    <name evidence="7" type="ORF">POCULU_LOCUS1632</name>
</gene>
<evidence type="ECO:0000256" key="2">
    <source>
        <dbReference type="ARBA" id="ARBA00022692"/>
    </source>
</evidence>
<proteinExistence type="predicted"/>
<evidence type="ECO:0000313" key="7">
    <source>
        <dbReference type="EMBL" id="CAG8482564.1"/>
    </source>
</evidence>
<dbReference type="GO" id="GO:0022857">
    <property type="term" value="F:transmembrane transporter activity"/>
    <property type="evidence" value="ECO:0007669"/>
    <property type="project" value="InterPro"/>
</dbReference>
<evidence type="ECO:0000256" key="1">
    <source>
        <dbReference type="ARBA" id="ARBA00004141"/>
    </source>
</evidence>
<dbReference type="Proteomes" id="UP000789572">
    <property type="component" value="Unassembled WGS sequence"/>
</dbReference>
<dbReference type="SUPFAM" id="SSF103473">
    <property type="entry name" value="MFS general substrate transporter"/>
    <property type="match status" value="1"/>
</dbReference>
<feature type="transmembrane region" description="Helical" evidence="5">
    <location>
        <begin position="66"/>
        <end position="90"/>
    </location>
</feature>
<dbReference type="Pfam" id="PF07690">
    <property type="entry name" value="MFS_1"/>
    <property type="match status" value="1"/>
</dbReference>
<organism evidence="7 8">
    <name type="scientific">Paraglomus occultum</name>
    <dbReference type="NCBI Taxonomy" id="144539"/>
    <lineage>
        <taxon>Eukaryota</taxon>
        <taxon>Fungi</taxon>
        <taxon>Fungi incertae sedis</taxon>
        <taxon>Mucoromycota</taxon>
        <taxon>Glomeromycotina</taxon>
        <taxon>Glomeromycetes</taxon>
        <taxon>Paraglomerales</taxon>
        <taxon>Paraglomeraceae</taxon>
        <taxon>Paraglomus</taxon>
    </lineage>
</organism>
<feature type="transmembrane region" description="Helical" evidence="5">
    <location>
        <begin position="251"/>
        <end position="279"/>
    </location>
</feature>
<keyword evidence="3 5" id="KW-1133">Transmembrane helix</keyword>
<feature type="transmembrane region" description="Helical" evidence="5">
    <location>
        <begin position="288"/>
        <end position="309"/>
    </location>
</feature>
<feature type="transmembrane region" description="Helical" evidence="5">
    <location>
        <begin position="102"/>
        <end position="121"/>
    </location>
</feature>
<comment type="caution">
    <text evidence="7">The sequence shown here is derived from an EMBL/GenBank/DDBJ whole genome shotgun (WGS) entry which is preliminary data.</text>
</comment>
<feature type="transmembrane region" description="Helical" evidence="5">
    <location>
        <begin position="133"/>
        <end position="152"/>
    </location>
</feature>
<evidence type="ECO:0000256" key="5">
    <source>
        <dbReference type="SAM" id="Phobius"/>
    </source>
</evidence>
<dbReference type="PANTHER" id="PTHR11662">
    <property type="entry name" value="SOLUTE CARRIER FAMILY 17"/>
    <property type="match status" value="1"/>
</dbReference>
<keyword evidence="4 5" id="KW-0472">Membrane</keyword>
<reference evidence="7" key="1">
    <citation type="submission" date="2021-06" db="EMBL/GenBank/DDBJ databases">
        <authorList>
            <person name="Kallberg Y."/>
            <person name="Tangrot J."/>
            <person name="Rosling A."/>
        </authorList>
    </citation>
    <scope>NUCLEOTIDE SEQUENCE</scope>
    <source>
        <strain evidence="7">IA702</strain>
    </source>
</reference>
<dbReference type="PROSITE" id="PS50850">
    <property type="entry name" value="MFS"/>
    <property type="match status" value="1"/>
</dbReference>
<dbReference type="PANTHER" id="PTHR11662:SF399">
    <property type="entry name" value="FI19708P1-RELATED"/>
    <property type="match status" value="1"/>
</dbReference>
<protein>
    <submittedName>
        <fullName evidence="7">5485_t:CDS:1</fullName>
    </submittedName>
</protein>